<accession>M7B944</accession>
<feature type="region of interest" description="Disordered" evidence="1">
    <location>
        <begin position="126"/>
        <end position="145"/>
    </location>
</feature>
<feature type="compositionally biased region" description="Basic and acidic residues" evidence="1">
    <location>
        <begin position="136"/>
        <end position="145"/>
    </location>
</feature>
<protein>
    <submittedName>
        <fullName evidence="2">Uncharacterized protein</fullName>
    </submittedName>
</protein>
<name>M7B944_CHEMY</name>
<keyword evidence="3" id="KW-1185">Reference proteome</keyword>
<organism evidence="2 3">
    <name type="scientific">Chelonia mydas</name>
    <name type="common">Green sea-turtle</name>
    <name type="synonym">Chelonia agassizi</name>
    <dbReference type="NCBI Taxonomy" id="8469"/>
    <lineage>
        <taxon>Eukaryota</taxon>
        <taxon>Metazoa</taxon>
        <taxon>Chordata</taxon>
        <taxon>Craniata</taxon>
        <taxon>Vertebrata</taxon>
        <taxon>Euteleostomi</taxon>
        <taxon>Archelosauria</taxon>
        <taxon>Testudinata</taxon>
        <taxon>Testudines</taxon>
        <taxon>Cryptodira</taxon>
        <taxon>Durocryptodira</taxon>
        <taxon>Americhelydia</taxon>
        <taxon>Chelonioidea</taxon>
        <taxon>Cheloniidae</taxon>
        <taxon>Chelonia</taxon>
    </lineage>
</organism>
<dbReference type="AlphaFoldDB" id="M7B944"/>
<proteinExistence type="predicted"/>
<evidence type="ECO:0000313" key="2">
    <source>
        <dbReference type="EMBL" id="EMP33669.1"/>
    </source>
</evidence>
<evidence type="ECO:0000256" key="1">
    <source>
        <dbReference type="SAM" id="MobiDB-lite"/>
    </source>
</evidence>
<dbReference type="Proteomes" id="UP000031443">
    <property type="component" value="Unassembled WGS sequence"/>
</dbReference>
<evidence type="ECO:0000313" key="3">
    <source>
        <dbReference type="Proteomes" id="UP000031443"/>
    </source>
</evidence>
<gene>
    <name evidence="2" type="ORF">UY3_09201</name>
</gene>
<reference evidence="3" key="1">
    <citation type="journal article" date="2013" name="Nat. Genet.">
        <title>The draft genomes of soft-shell turtle and green sea turtle yield insights into the development and evolution of the turtle-specific body plan.</title>
        <authorList>
            <person name="Wang Z."/>
            <person name="Pascual-Anaya J."/>
            <person name="Zadissa A."/>
            <person name="Li W."/>
            <person name="Niimura Y."/>
            <person name="Huang Z."/>
            <person name="Li C."/>
            <person name="White S."/>
            <person name="Xiong Z."/>
            <person name="Fang D."/>
            <person name="Wang B."/>
            <person name="Ming Y."/>
            <person name="Chen Y."/>
            <person name="Zheng Y."/>
            <person name="Kuraku S."/>
            <person name="Pignatelli M."/>
            <person name="Herrero J."/>
            <person name="Beal K."/>
            <person name="Nozawa M."/>
            <person name="Li Q."/>
            <person name="Wang J."/>
            <person name="Zhang H."/>
            <person name="Yu L."/>
            <person name="Shigenobu S."/>
            <person name="Wang J."/>
            <person name="Liu J."/>
            <person name="Flicek P."/>
            <person name="Searle S."/>
            <person name="Wang J."/>
            <person name="Kuratani S."/>
            <person name="Yin Y."/>
            <person name="Aken B."/>
            <person name="Zhang G."/>
            <person name="Irie N."/>
        </authorList>
    </citation>
    <scope>NUCLEOTIDE SEQUENCE [LARGE SCALE GENOMIC DNA]</scope>
</reference>
<dbReference type="EMBL" id="KB535353">
    <property type="protein sequence ID" value="EMP33669.1"/>
    <property type="molecule type" value="Genomic_DNA"/>
</dbReference>
<sequence>MSLKAAKDVAQSKVEETVDISPNMKTATFLQKNILSCSTWKFRVSVAGAKPEEIMPHDLYYYYFKWCIGGHGDFSTSKYDNKQVVHKAVILSQSLMYRCLNERQRGKLQVSAEVTTQSSSAEVTMMESQNHKKAPVRTEQETREGVEAEWIGVGAESSLEGSRGEFGEVLQWAKKTKTLGD</sequence>